<dbReference type="SUPFAM" id="SSF81901">
    <property type="entry name" value="HCP-like"/>
    <property type="match status" value="1"/>
</dbReference>
<keyword evidence="2" id="KW-1185">Reference proteome</keyword>
<organism evidence="1 2">
    <name type="scientific">Roseovarius albus</name>
    <dbReference type="NCBI Taxonomy" id="1247867"/>
    <lineage>
        <taxon>Bacteria</taxon>
        <taxon>Pseudomonadati</taxon>
        <taxon>Pseudomonadota</taxon>
        <taxon>Alphaproteobacteria</taxon>
        <taxon>Rhodobacterales</taxon>
        <taxon>Roseobacteraceae</taxon>
        <taxon>Roseovarius</taxon>
    </lineage>
</organism>
<evidence type="ECO:0008006" key="3">
    <source>
        <dbReference type="Google" id="ProtNLM"/>
    </source>
</evidence>
<dbReference type="Gene3D" id="1.25.40.10">
    <property type="entry name" value="Tetratricopeptide repeat domain"/>
    <property type="match status" value="1"/>
</dbReference>
<evidence type="ECO:0000313" key="2">
    <source>
        <dbReference type="Proteomes" id="UP000193061"/>
    </source>
</evidence>
<protein>
    <recommendedName>
        <fullName evidence="3">Sel1 repeat protein</fullName>
    </recommendedName>
</protein>
<dbReference type="InterPro" id="IPR011990">
    <property type="entry name" value="TPR-like_helical_dom_sf"/>
</dbReference>
<dbReference type="Proteomes" id="UP000193061">
    <property type="component" value="Unassembled WGS sequence"/>
</dbReference>
<proteinExistence type="predicted"/>
<sequence length="195" mass="22127">METQDKYELEEAQKLLEMTWHCSNDDLVASIEEWARELLERLSNKGMLIAGYLLQGLDDQKNSPEMTSEEFDQCFLRRLKKGADDEIPEAMFYLAHSYWESQNYEEAASLYQKAASSGHVYAKWCYGLALIAGRGVEKDEVSGLKQIEESAAQKFEGAIQFMANAYAGGLYGYSQNTSEAAKWQRMLGSEGVIHY</sequence>
<dbReference type="EMBL" id="FWFX01000015">
    <property type="protein sequence ID" value="SLN68892.1"/>
    <property type="molecule type" value="Genomic_DNA"/>
</dbReference>
<dbReference type="InterPro" id="IPR006597">
    <property type="entry name" value="Sel1-like"/>
</dbReference>
<dbReference type="AlphaFoldDB" id="A0A1X7A2X2"/>
<evidence type="ECO:0000313" key="1">
    <source>
        <dbReference type="EMBL" id="SLN68892.1"/>
    </source>
</evidence>
<accession>A0A1X7A2X2</accession>
<reference evidence="1 2" key="1">
    <citation type="submission" date="2017-03" db="EMBL/GenBank/DDBJ databases">
        <authorList>
            <person name="Afonso C.L."/>
            <person name="Miller P.J."/>
            <person name="Scott M.A."/>
            <person name="Spackman E."/>
            <person name="Goraichik I."/>
            <person name="Dimitrov K.M."/>
            <person name="Suarez D.L."/>
            <person name="Swayne D.E."/>
        </authorList>
    </citation>
    <scope>NUCLEOTIDE SEQUENCE [LARGE SCALE GENOMIC DNA]</scope>
    <source>
        <strain evidence="1 2">CECT 7450</strain>
    </source>
</reference>
<dbReference type="SMART" id="SM00671">
    <property type="entry name" value="SEL1"/>
    <property type="match status" value="2"/>
</dbReference>
<gene>
    <name evidence="1" type="ORF">ROA7450_03713</name>
</gene>
<name>A0A1X7A2X2_9RHOB</name>